<keyword evidence="1" id="KW-0175">Coiled coil</keyword>
<feature type="region of interest" description="Disordered" evidence="2">
    <location>
        <begin position="309"/>
        <end position="361"/>
    </location>
</feature>
<name>A0ABR0TJ58_AURPU</name>
<sequence length="361" mass="39964">MSSSHQSLPEPNLEDTIADLVDLQPGSTESETTFDKIQNNAKELEELSAYANQLSQYWNSPEVSNDSLQSVKAHLIDDALNLNALIEGQSELAKASNRIRAELSGAQAAAQANFNIAMKLYHKAKLLPAQTTQLLQSQAKIAVADNEQTIMKLLEERETRLVEKLSLASADRAELERLRAEAITNFRNSETRLPGHTRWRKMALENHATGAIMAANLNKEMNELNQKVEKDEERVNRAAKLSKLNELVNDINETLDELSQDEDAKIMAENCSKQMDTMRKYIDRKERETQRLLNSVKKFSREVGAVNRLPQYTQMSEGGSFGSGSSQQGGDDDAGGEPAGEAGSEHAGEDTEMEDVLSDDG</sequence>
<evidence type="ECO:0008006" key="5">
    <source>
        <dbReference type="Google" id="ProtNLM"/>
    </source>
</evidence>
<feature type="compositionally biased region" description="Acidic residues" evidence="2">
    <location>
        <begin position="350"/>
        <end position="361"/>
    </location>
</feature>
<evidence type="ECO:0000256" key="2">
    <source>
        <dbReference type="SAM" id="MobiDB-lite"/>
    </source>
</evidence>
<organism evidence="3 4">
    <name type="scientific">Aureobasidium pullulans</name>
    <name type="common">Black yeast</name>
    <name type="synonym">Pullularia pullulans</name>
    <dbReference type="NCBI Taxonomy" id="5580"/>
    <lineage>
        <taxon>Eukaryota</taxon>
        <taxon>Fungi</taxon>
        <taxon>Dikarya</taxon>
        <taxon>Ascomycota</taxon>
        <taxon>Pezizomycotina</taxon>
        <taxon>Dothideomycetes</taxon>
        <taxon>Dothideomycetidae</taxon>
        <taxon>Dothideales</taxon>
        <taxon>Saccotheciaceae</taxon>
        <taxon>Aureobasidium</taxon>
    </lineage>
</organism>
<dbReference type="Proteomes" id="UP001341245">
    <property type="component" value="Unassembled WGS sequence"/>
</dbReference>
<keyword evidence="4" id="KW-1185">Reference proteome</keyword>
<proteinExistence type="predicted"/>
<evidence type="ECO:0000313" key="3">
    <source>
        <dbReference type="EMBL" id="KAK6004463.1"/>
    </source>
</evidence>
<dbReference type="EMBL" id="JASGXD010000007">
    <property type="protein sequence ID" value="KAK6004463.1"/>
    <property type="molecule type" value="Genomic_DNA"/>
</dbReference>
<protein>
    <recommendedName>
        <fullName evidence="5">t-SNARE coiled-coil homology domain-containing protein</fullName>
    </recommendedName>
</protein>
<feature type="coiled-coil region" evidence="1">
    <location>
        <begin position="214"/>
        <end position="302"/>
    </location>
</feature>
<gene>
    <name evidence="3" type="ORF">QM012_008325</name>
</gene>
<comment type="caution">
    <text evidence="3">The sequence shown here is derived from an EMBL/GenBank/DDBJ whole genome shotgun (WGS) entry which is preliminary data.</text>
</comment>
<accession>A0ABR0TJ58</accession>
<evidence type="ECO:0000256" key="1">
    <source>
        <dbReference type="SAM" id="Coils"/>
    </source>
</evidence>
<reference evidence="3 4" key="1">
    <citation type="submission" date="2023-11" db="EMBL/GenBank/DDBJ databases">
        <title>Draft genome sequence and annotation of the polyextremotolerant black yeast-like fungus Aureobasidium pullulans NRRL 62042.</title>
        <authorList>
            <person name="Dielentheis-Frenken M.R.E."/>
            <person name="Wibberg D."/>
            <person name="Blank L.M."/>
            <person name="Tiso T."/>
        </authorList>
    </citation>
    <scope>NUCLEOTIDE SEQUENCE [LARGE SCALE GENOMIC DNA]</scope>
    <source>
        <strain evidence="3 4">NRRL 62042</strain>
    </source>
</reference>
<evidence type="ECO:0000313" key="4">
    <source>
        <dbReference type="Proteomes" id="UP001341245"/>
    </source>
</evidence>